<dbReference type="SUPFAM" id="SSF52833">
    <property type="entry name" value="Thioredoxin-like"/>
    <property type="match status" value="1"/>
</dbReference>
<dbReference type="HOGENOM" id="CLU_121850_2_0_9"/>
<keyword evidence="1" id="KW-0732">Signal</keyword>
<evidence type="ECO:0000256" key="1">
    <source>
        <dbReference type="SAM" id="SignalP"/>
    </source>
</evidence>
<dbReference type="Pfam" id="PF20207">
    <property type="entry name" value="DUF6568"/>
    <property type="match status" value="1"/>
</dbReference>
<organism evidence="2 3">
    <name type="scientific">Paenibacillus macerans</name>
    <name type="common">Bacillus macerans</name>
    <dbReference type="NCBI Taxonomy" id="44252"/>
    <lineage>
        <taxon>Bacteria</taxon>
        <taxon>Bacillati</taxon>
        <taxon>Bacillota</taxon>
        <taxon>Bacilli</taxon>
        <taxon>Bacillales</taxon>
        <taxon>Paenibacillaceae</taxon>
        <taxon>Paenibacillus</taxon>
    </lineage>
</organism>
<reference evidence="2 3" key="1">
    <citation type="submission" date="2014-04" db="EMBL/GenBank/DDBJ databases">
        <authorList>
            <person name="Bishop-Lilly K.A."/>
            <person name="Broomall S.M."/>
            <person name="Chain P.S."/>
            <person name="Chertkov O."/>
            <person name="Coyne S.R."/>
            <person name="Daligault H.E."/>
            <person name="Davenport K.W."/>
            <person name="Erkkila T."/>
            <person name="Frey K.G."/>
            <person name="Gibbons H.S."/>
            <person name="Gu W."/>
            <person name="Jaissle J."/>
            <person name="Johnson S.L."/>
            <person name="Koroleva G.I."/>
            <person name="Ladner J.T."/>
            <person name="Lo C.-C."/>
            <person name="Minogue T.D."/>
            <person name="Munk C."/>
            <person name="Palacios G.F."/>
            <person name="Redden C.L."/>
            <person name="Rosenzweig C.N."/>
            <person name="Scholz M.B."/>
            <person name="Teshima H."/>
            <person name="Xu Y."/>
        </authorList>
    </citation>
    <scope>NUCLEOTIDE SEQUENCE [LARGE SCALE GENOMIC DNA]</scope>
    <source>
        <strain evidence="2 3">8244</strain>
    </source>
</reference>
<feature type="chain" id="PRO_5001867712" description="Bacteriocin transport accessory protein" evidence="1">
    <location>
        <begin position="29"/>
        <end position="165"/>
    </location>
</feature>
<accession>A0A090ZFP9</accession>
<protein>
    <recommendedName>
        <fullName evidence="4">Bacteriocin transport accessory protein</fullName>
    </recommendedName>
</protein>
<comment type="caution">
    <text evidence="2">The sequence shown here is derived from an EMBL/GenBank/DDBJ whole genome shotgun (WGS) entry which is preliminary data.</text>
</comment>
<dbReference type="Proteomes" id="UP000029278">
    <property type="component" value="Unassembled WGS sequence"/>
</dbReference>
<dbReference type="Gene3D" id="3.40.30.10">
    <property type="entry name" value="Glutaredoxin"/>
    <property type="match status" value="1"/>
</dbReference>
<dbReference type="AlphaFoldDB" id="A0A090ZFP9"/>
<feature type="signal peptide" evidence="1">
    <location>
        <begin position="1"/>
        <end position="28"/>
    </location>
</feature>
<dbReference type="EMBL" id="JMQA01000020">
    <property type="protein sequence ID" value="KFN10124.1"/>
    <property type="molecule type" value="Genomic_DNA"/>
</dbReference>
<evidence type="ECO:0000313" key="2">
    <source>
        <dbReference type="EMBL" id="KFN10124.1"/>
    </source>
</evidence>
<keyword evidence="3" id="KW-1185">Reference proteome</keyword>
<dbReference type="RefSeq" id="WP_036621110.1">
    <property type="nucleotide sequence ID" value="NZ_BGML01000005.1"/>
</dbReference>
<name>A0A090ZFP9_PAEMA</name>
<evidence type="ECO:0000313" key="3">
    <source>
        <dbReference type="Proteomes" id="UP000029278"/>
    </source>
</evidence>
<dbReference type="InterPro" id="IPR046698">
    <property type="entry name" value="PedC-like"/>
</dbReference>
<dbReference type="PATRIC" id="fig|44252.3.peg.1759"/>
<dbReference type="InterPro" id="IPR036249">
    <property type="entry name" value="Thioredoxin-like_sf"/>
</dbReference>
<proteinExistence type="predicted"/>
<evidence type="ECO:0008006" key="4">
    <source>
        <dbReference type="Google" id="ProtNLM"/>
    </source>
</evidence>
<dbReference type="STRING" id="44252.DJ90_519"/>
<sequence length="165" mass="18637">MRSRKIRFLWSITLTCIMCLFVAGSTYASSNMTQAHFGKYENGVTVEEYENNVKHLPKLNADETIAKFNSGEGFYIYIGRPSCYYCREFSPVLKDFSLLISQPIYYYNLDGGDWGPEIGQFLVDHIDFQGTPTLAYIKEGKAVVKQVGSGPNVDELLTLFANCPQ</sequence>
<dbReference type="GeneID" id="77012330"/>
<gene>
    <name evidence="2" type="ORF">DJ90_519</name>
</gene>
<dbReference type="CDD" id="cd02947">
    <property type="entry name" value="TRX_family"/>
    <property type="match status" value="1"/>
</dbReference>